<protein>
    <recommendedName>
        <fullName evidence="2">DUF4238 domain-containing protein</fullName>
    </recommendedName>
</protein>
<sequence>MNEPIKHHYIPQFILRNFNKEGNRVCYWNIENNKLEEWSTSSIFMEKNLYRNNDYSDEPTKIERKFSQLENEISQLIKNNILNREVITLTRAEAFKLRNFLFLMSFRIRAKMQQYRDQNFTPDTKEYLSSYVKNENYEKLWLEELNNILDAKSIENVLNADVDSIMKEQAFSFKSFYYLTFVKTKEQNFLLGDVYPTAEIDISLINDSPEKTFLHFLYPITPNLMIILNNVIFKKQYEAINKSMKDIVDIDTIIMRSKIKGNCIFEPIPHYAKPNQYSLDDIFEYHLKQIKNSEVLYINSLILNEAKKGIIFKNKYGIYDSIKYYEALLNIQNSRKNDYRPLLLEILDKNQKNK</sequence>
<dbReference type="Pfam" id="PF14022">
    <property type="entry name" value="DUF4238"/>
    <property type="match status" value="1"/>
</dbReference>
<dbReference type="EMBL" id="LR214939">
    <property type="protein sequence ID" value="VEU56620.1"/>
    <property type="molecule type" value="Genomic_DNA"/>
</dbReference>
<evidence type="ECO:0008006" key="2">
    <source>
        <dbReference type="Google" id="ProtNLM"/>
    </source>
</evidence>
<proteinExistence type="predicted"/>
<reference evidence="1" key="1">
    <citation type="submission" date="2019-01" db="EMBL/GenBank/DDBJ databases">
        <authorList>
            <consortium name="Pathogen Informatics"/>
        </authorList>
    </citation>
    <scope>NUCLEOTIDE SEQUENCE [LARGE SCALE GENOMIC DNA]</scope>
    <source>
        <strain evidence="1">NCTC10113</strain>
    </source>
</reference>
<dbReference type="AlphaFoldDB" id="A0A448ZZG9"/>
<dbReference type="RefSeq" id="WP_024543877.1">
    <property type="nucleotide sequence ID" value="NZ_LR214938.2"/>
</dbReference>
<dbReference type="InterPro" id="IPR025332">
    <property type="entry name" value="DUF4238"/>
</dbReference>
<evidence type="ECO:0000313" key="1">
    <source>
        <dbReference type="EMBL" id="VEU56620.1"/>
    </source>
</evidence>
<organism evidence="1">
    <name type="scientific">Metamycoplasma salivarium</name>
    <name type="common">Mycoplasma salivarium</name>
    <dbReference type="NCBI Taxonomy" id="2124"/>
    <lineage>
        <taxon>Bacteria</taxon>
        <taxon>Bacillati</taxon>
        <taxon>Mycoplasmatota</taxon>
        <taxon>Mycoplasmoidales</taxon>
        <taxon>Metamycoplasmataceae</taxon>
        <taxon>Metamycoplasma</taxon>
    </lineage>
</organism>
<name>A0A448ZZG9_METSV</name>
<gene>
    <name evidence="1" type="ORF">NCTC10113_01535</name>
</gene>
<accession>A0A448ZZG9</accession>
<keyword evidence="1" id="KW-0614">Plasmid</keyword>
<geneLocation type="plasmid" evidence="1">
    <name>2</name>
</geneLocation>